<proteinExistence type="inferred from homology"/>
<dbReference type="EMBL" id="GL378362">
    <property type="protein sequence ID" value="EFJ44622.1"/>
    <property type="molecule type" value="Genomic_DNA"/>
</dbReference>
<dbReference type="RefSeq" id="XP_002954198.1">
    <property type="nucleotide sequence ID" value="XM_002954152.1"/>
</dbReference>
<evidence type="ECO:0000256" key="7">
    <source>
        <dbReference type="ARBA" id="ARBA00022741"/>
    </source>
</evidence>
<feature type="region of interest" description="Disordered" evidence="13">
    <location>
        <begin position="435"/>
        <end position="550"/>
    </location>
</feature>
<sequence>MGAVPQLTLLEAMQFLVEPLDCNANPAAQVMLAAATAWGQGSSVPFGQPLLEAVCRASCKLQIRPAILLLAAVISSIILVVILRNACVNLVRWYAAARGSAFVAVAFRALRELHASGALLGSAAGAADAIVLPRPAPVHRWYTPPSVTAPVVCCGCFQPVVVAQGAEERAQCCELCGMVAHGTCVKAVPHNCRLLYMDSLTPPPPPHETPQEPQSEQPAAATAAAVTSTATASARAPPSLPPPLPHDWRPAGTTLDLILPPADTEMLLMGGDSSSTMAGPPGASTSSYTFPSSSSASATITTTTIYSNNIIINNNNNNAAVTTSTSSSSPCHGPSSLCIYCGEPCEVGLLAVEPVWRCGGCRRFAHVQCWSCLHPDVLSAATRAALEGQAMEAEEISGSPRGASLHWDSPGEGGGGGGNAVAAASSAMPITARPLGHPAANTVAPSDQAPAARPTSRLRGVSSAAVTAATAAAANRKSGGGGAAEHVRTHRHSARVLPTAAAAAAANPSSSGGGGGGGGVTSGSGGGAGSGKASLAPPPQPAAAAPAAAADGVWDRHRRCHSLPDIAGHGGGNRGGAAAGGAADNAHGPQHRRGGASSGSGEEAVTSTSPTSAEPASSPAAAAAGPLYSTGGRVPHGVTRGSADRGRLARLDRCDPQISLGPLGAIVVPPTSVISVNGRSTAPLFMADLSTAAAAAGTGGSVSTAGGGGGGGRGRKKQKQQQSHLGRTLRQQAQQWYRSHAAGWALSMAAAADAAAPERWRHFRIGVLPPGCKPLLTFINPRSGPQAGEYLRRQLLQLLHPMQVVDLAREVPGPALRCWWGIPGLRVLVIGGNDLARVLGWGGGLAALDARGGVAGVLAEVVTTAAPTPVDRWALNIATATTDTAKRRSSFLPRRRQPPPVASRSQTQLVVKEVKTFNNYLGVGIDSWCALEFHRMRERYPGWFKSQLGNKMWYTGVGARDLLARSCVDLPSRLQLVCDGLPVELPPSTQGILLLNIPSYMGGVDLWGNGVSQQQQWGEAAAVGAGEPNSPERVNATTSAAAAITATANMNGNGYNGAVQRRGGGGGGGSGGSPSGGTSNTSGGRSPADAVQPQPQQPTPPMPTLPTQHLQPHPEVPQSISDGVLEVVVVYGAVHLGQLQVGLARATRLCQCRTAVITTRQALPMQVVRGLAQVPHAVGRAEVDGEPWMQPPAQLSINIKGSAMMLRRRDLSNATSRLTAAVGEVLDGAVARGTITAVQRQALGAEIAQRLRAPHAV</sequence>
<keyword evidence="10" id="KW-0862">Zinc</keyword>
<feature type="compositionally biased region" description="Gly residues" evidence="13">
    <location>
        <begin position="1062"/>
        <end position="1075"/>
    </location>
</feature>
<evidence type="ECO:0000256" key="10">
    <source>
        <dbReference type="ARBA" id="ARBA00022833"/>
    </source>
</evidence>
<dbReference type="InterPro" id="IPR000756">
    <property type="entry name" value="Diacylglycerol_kin_accessory"/>
</dbReference>
<dbReference type="InterPro" id="IPR002219">
    <property type="entry name" value="PKC_DAG/PE"/>
</dbReference>
<keyword evidence="11" id="KW-0067">ATP-binding</keyword>
<dbReference type="InterPro" id="IPR037607">
    <property type="entry name" value="DGK"/>
</dbReference>
<dbReference type="GO" id="GO:0005524">
    <property type="term" value="F:ATP binding"/>
    <property type="evidence" value="ECO:0007669"/>
    <property type="project" value="UniProtKB-KW"/>
</dbReference>
<dbReference type="AlphaFoldDB" id="D8U6C9"/>
<dbReference type="SMART" id="SM00045">
    <property type="entry name" value="DAGKa"/>
    <property type="match status" value="1"/>
</dbReference>
<evidence type="ECO:0000256" key="4">
    <source>
        <dbReference type="ARBA" id="ARBA00022679"/>
    </source>
</evidence>
<protein>
    <recommendedName>
        <fullName evidence="3">diacylglycerol kinase (ATP)</fullName>
        <ecNumber evidence="3">2.7.1.107</ecNumber>
    </recommendedName>
</protein>
<dbReference type="PANTHER" id="PTHR11255:SF54">
    <property type="entry name" value="DIACYLGLYCEROL KINASE THETA"/>
    <property type="match status" value="1"/>
</dbReference>
<feature type="compositionally biased region" description="Low complexity" evidence="13">
    <location>
        <begin position="599"/>
        <end position="624"/>
    </location>
</feature>
<evidence type="ECO:0000256" key="1">
    <source>
        <dbReference type="ARBA" id="ARBA00004370"/>
    </source>
</evidence>
<keyword evidence="6" id="KW-0677">Repeat</keyword>
<dbReference type="eggNOG" id="KOG1169">
    <property type="taxonomic scope" value="Eukaryota"/>
</dbReference>
<evidence type="ECO:0000256" key="8">
    <source>
        <dbReference type="ARBA" id="ARBA00022771"/>
    </source>
</evidence>
<dbReference type="Pfam" id="PF00609">
    <property type="entry name" value="DAGK_acc"/>
    <property type="match status" value="2"/>
</dbReference>
<keyword evidence="14" id="KW-1133">Transmembrane helix</keyword>
<feature type="compositionally biased region" description="Gly residues" evidence="13">
    <location>
        <begin position="511"/>
        <end position="530"/>
    </location>
</feature>
<feature type="compositionally biased region" description="Pro residues" evidence="13">
    <location>
        <begin position="1095"/>
        <end position="1104"/>
    </location>
</feature>
<evidence type="ECO:0000256" key="6">
    <source>
        <dbReference type="ARBA" id="ARBA00022737"/>
    </source>
</evidence>
<evidence type="ECO:0000256" key="11">
    <source>
        <dbReference type="ARBA" id="ARBA00022840"/>
    </source>
</evidence>
<dbReference type="Proteomes" id="UP000001058">
    <property type="component" value="Unassembled WGS sequence"/>
</dbReference>
<dbReference type="STRING" id="3068.D8U6C9"/>
<evidence type="ECO:0000259" key="15">
    <source>
        <dbReference type="PROSITE" id="PS50081"/>
    </source>
</evidence>
<dbReference type="PROSITE" id="PS50081">
    <property type="entry name" value="ZF_DAG_PE_2"/>
    <property type="match status" value="1"/>
</dbReference>
<dbReference type="InParanoid" id="D8U6C9"/>
<feature type="compositionally biased region" description="Basic residues" evidence="13">
    <location>
        <begin position="887"/>
        <end position="897"/>
    </location>
</feature>
<feature type="region of interest" description="Disordered" evidence="13">
    <location>
        <begin position="1051"/>
        <end position="1118"/>
    </location>
</feature>
<keyword evidence="12 14" id="KW-0472">Membrane</keyword>
<dbReference type="InterPro" id="IPR016064">
    <property type="entry name" value="NAD/diacylglycerol_kinase_sf"/>
</dbReference>
<dbReference type="SUPFAM" id="SSF57889">
    <property type="entry name" value="Cysteine-rich domain"/>
    <property type="match status" value="1"/>
</dbReference>
<evidence type="ECO:0000256" key="5">
    <source>
        <dbReference type="ARBA" id="ARBA00022723"/>
    </source>
</evidence>
<comment type="similarity">
    <text evidence="2">Belongs to the eukaryotic diacylglycerol kinase family.</text>
</comment>
<feature type="compositionally biased region" description="Gly residues" evidence="13">
    <location>
        <begin position="697"/>
        <end position="712"/>
    </location>
</feature>
<feature type="region of interest" description="Disordered" evidence="13">
    <location>
        <begin position="562"/>
        <end position="645"/>
    </location>
</feature>
<feature type="region of interest" description="Disordered" evidence="13">
    <location>
        <begin position="201"/>
        <end position="246"/>
    </location>
</feature>
<dbReference type="InterPro" id="IPR046349">
    <property type="entry name" value="C1-like_sf"/>
</dbReference>
<dbReference type="InterPro" id="IPR001206">
    <property type="entry name" value="Diacylglycerol_kinase_cat_dom"/>
</dbReference>
<keyword evidence="4" id="KW-0808">Transferase</keyword>
<keyword evidence="5" id="KW-0479">Metal-binding</keyword>
<feature type="transmembrane region" description="Helical" evidence="14">
    <location>
        <begin position="66"/>
        <end position="83"/>
    </location>
</feature>
<comment type="subcellular location">
    <subcellularLocation>
        <location evidence="1">Membrane</location>
    </subcellularLocation>
</comment>
<dbReference type="SMART" id="SM00046">
    <property type="entry name" value="DAGKc"/>
    <property type="match status" value="1"/>
</dbReference>
<dbReference type="KEGG" id="vcn:VOLCADRAFT_95008"/>
<accession>D8U6C9</accession>
<feature type="region of interest" description="Disordered" evidence="13">
    <location>
        <begin position="886"/>
        <end position="905"/>
    </location>
</feature>
<evidence type="ECO:0000256" key="14">
    <source>
        <dbReference type="SAM" id="Phobius"/>
    </source>
</evidence>
<name>D8U6C9_VOLCA</name>
<evidence type="ECO:0000256" key="9">
    <source>
        <dbReference type="ARBA" id="ARBA00022777"/>
    </source>
</evidence>
<feature type="compositionally biased region" description="Low complexity" evidence="13">
    <location>
        <begin position="500"/>
        <end position="510"/>
    </location>
</feature>
<dbReference type="GO" id="GO:0004143">
    <property type="term" value="F:ATP-dependent diacylglycerol kinase activity"/>
    <property type="evidence" value="ECO:0007669"/>
    <property type="project" value="UniProtKB-EC"/>
</dbReference>
<keyword evidence="9 16" id="KW-0418">Kinase</keyword>
<dbReference type="CDD" id="cd00029">
    <property type="entry name" value="C1"/>
    <property type="match status" value="1"/>
</dbReference>
<evidence type="ECO:0000313" key="17">
    <source>
        <dbReference type="Proteomes" id="UP000001058"/>
    </source>
</evidence>
<keyword evidence="7" id="KW-0547">Nucleotide-binding</keyword>
<reference evidence="16 17" key="1">
    <citation type="journal article" date="2010" name="Science">
        <title>Genomic analysis of organismal complexity in the multicellular green alga Volvox carteri.</title>
        <authorList>
            <person name="Prochnik S.E."/>
            <person name="Umen J."/>
            <person name="Nedelcu A.M."/>
            <person name="Hallmann A."/>
            <person name="Miller S.M."/>
            <person name="Nishii I."/>
            <person name="Ferris P."/>
            <person name="Kuo A."/>
            <person name="Mitros T."/>
            <person name="Fritz-Laylin L.K."/>
            <person name="Hellsten U."/>
            <person name="Chapman J."/>
            <person name="Simakov O."/>
            <person name="Rensing S.A."/>
            <person name="Terry A."/>
            <person name="Pangilinan J."/>
            <person name="Kapitonov V."/>
            <person name="Jurka J."/>
            <person name="Salamov A."/>
            <person name="Shapiro H."/>
            <person name="Schmutz J."/>
            <person name="Grimwood J."/>
            <person name="Lindquist E."/>
            <person name="Lucas S."/>
            <person name="Grigoriev I.V."/>
            <person name="Schmitt R."/>
            <person name="Kirk D."/>
            <person name="Rokhsar D.S."/>
        </authorList>
    </citation>
    <scope>NUCLEOTIDE SEQUENCE [LARGE SCALE GENOMIC DNA]</scope>
    <source>
        <strain evidence="17">f. Nagariensis / Eve</strain>
    </source>
</reference>
<feature type="region of interest" description="Disordered" evidence="13">
    <location>
        <begin position="696"/>
        <end position="730"/>
    </location>
</feature>
<dbReference type="GO" id="GO:0016020">
    <property type="term" value="C:membrane"/>
    <property type="evidence" value="ECO:0007669"/>
    <property type="project" value="UniProtKB-SubCell"/>
</dbReference>
<dbReference type="FunCoup" id="D8U6C9">
    <property type="interactions" value="867"/>
</dbReference>
<dbReference type="GO" id="GO:0007200">
    <property type="term" value="P:phospholipase C-activating G protein-coupled receptor signaling pathway"/>
    <property type="evidence" value="ECO:0007669"/>
    <property type="project" value="InterPro"/>
</dbReference>
<organism evidence="17">
    <name type="scientific">Volvox carteri f. nagariensis</name>
    <dbReference type="NCBI Taxonomy" id="3068"/>
    <lineage>
        <taxon>Eukaryota</taxon>
        <taxon>Viridiplantae</taxon>
        <taxon>Chlorophyta</taxon>
        <taxon>core chlorophytes</taxon>
        <taxon>Chlorophyceae</taxon>
        <taxon>CS clade</taxon>
        <taxon>Chlamydomonadales</taxon>
        <taxon>Volvocaceae</taxon>
        <taxon>Volvox</taxon>
    </lineage>
</organism>
<feature type="compositionally biased region" description="Polar residues" evidence="13">
    <location>
        <begin position="720"/>
        <end position="730"/>
    </location>
</feature>
<dbReference type="Gene3D" id="2.60.200.40">
    <property type="match status" value="1"/>
</dbReference>
<feature type="compositionally biased region" description="Low complexity" evidence="13">
    <location>
        <begin position="461"/>
        <end position="474"/>
    </location>
</feature>
<dbReference type="GeneID" id="9624188"/>
<evidence type="ECO:0000256" key="12">
    <source>
        <dbReference type="ARBA" id="ARBA00023136"/>
    </source>
</evidence>
<keyword evidence="8" id="KW-0863">Zinc-finger</keyword>
<dbReference type="GO" id="GO:0008270">
    <property type="term" value="F:zinc ion binding"/>
    <property type="evidence" value="ECO:0007669"/>
    <property type="project" value="UniProtKB-KW"/>
</dbReference>
<dbReference type="EC" id="2.7.1.107" evidence="3"/>
<gene>
    <name evidence="16" type="primary">kdg1</name>
    <name evidence="16" type="ORF">VOLCADRAFT_95008</name>
</gene>
<dbReference type="OrthoDB" id="242257at2759"/>
<feature type="region of interest" description="Disordered" evidence="13">
    <location>
        <begin position="391"/>
        <end position="422"/>
    </location>
</feature>
<dbReference type="SUPFAM" id="SSF111331">
    <property type="entry name" value="NAD kinase/diacylglycerol kinase-like"/>
    <property type="match status" value="1"/>
</dbReference>
<feature type="domain" description="Phorbol-ester/DAG-type" evidence="15">
    <location>
        <begin position="138"/>
        <end position="192"/>
    </location>
</feature>
<feature type="compositionally biased region" description="Gly residues" evidence="13">
    <location>
        <begin position="568"/>
        <end position="579"/>
    </location>
</feature>
<evidence type="ECO:0000256" key="3">
    <source>
        <dbReference type="ARBA" id="ARBA00012133"/>
    </source>
</evidence>
<dbReference type="CDD" id="cd20805">
    <property type="entry name" value="C1_DGK_rpt2"/>
    <property type="match status" value="1"/>
</dbReference>
<evidence type="ECO:0000313" key="16">
    <source>
        <dbReference type="EMBL" id="EFJ44622.1"/>
    </source>
</evidence>
<dbReference type="PANTHER" id="PTHR11255">
    <property type="entry name" value="DIACYLGLYCEROL KINASE"/>
    <property type="match status" value="1"/>
</dbReference>
<evidence type="ECO:0000256" key="13">
    <source>
        <dbReference type="SAM" id="MobiDB-lite"/>
    </source>
</evidence>
<evidence type="ECO:0000256" key="2">
    <source>
        <dbReference type="ARBA" id="ARBA00009280"/>
    </source>
</evidence>
<keyword evidence="17" id="KW-1185">Reference proteome</keyword>
<feature type="compositionally biased region" description="Low complexity" evidence="13">
    <location>
        <begin position="1076"/>
        <end position="1087"/>
    </location>
</feature>
<keyword evidence="14" id="KW-0812">Transmembrane</keyword>
<feature type="compositionally biased region" description="Low complexity" evidence="13">
    <location>
        <begin position="211"/>
        <end position="237"/>
    </location>
</feature>